<evidence type="ECO:0000313" key="2">
    <source>
        <dbReference type="EMBL" id="MBY8826110.1"/>
    </source>
</evidence>
<name>A0ABS7PZN4_9SPHN</name>
<protein>
    <recommendedName>
        <fullName evidence="4">Resolvase HTH domain-containing protein</fullName>
    </recommendedName>
</protein>
<reference evidence="2 3" key="1">
    <citation type="submission" date="2021-08" db="EMBL/GenBank/DDBJ databases">
        <authorList>
            <person name="Tuo L."/>
        </authorList>
    </citation>
    <scope>NUCLEOTIDE SEQUENCE [LARGE SCALE GENOMIC DNA]</scope>
    <source>
        <strain evidence="2 3">JCM 31229</strain>
    </source>
</reference>
<dbReference type="RefSeq" id="WP_222993431.1">
    <property type="nucleotide sequence ID" value="NZ_JAINVV010000014.1"/>
</dbReference>
<evidence type="ECO:0000313" key="3">
    <source>
        <dbReference type="Proteomes" id="UP000706039"/>
    </source>
</evidence>
<dbReference type="EMBL" id="JAINVV010000014">
    <property type="protein sequence ID" value="MBY8826110.1"/>
    <property type="molecule type" value="Genomic_DNA"/>
</dbReference>
<accession>A0ABS7PZN4</accession>
<dbReference type="Proteomes" id="UP000706039">
    <property type="component" value="Unassembled WGS sequence"/>
</dbReference>
<sequence length="167" mass="18157">MADWDFDLLGDPIPEGLGRRGRPPHIATDQNRSKVMLLLAQGWPNWRIARAMGITDKTLAKYYFRQLAVRDGALDKVKAGHLALLWEQAKAGNVSALKEIGKTIDRLDAAMFGAAGSDQADDSEDEADQDVALRASRMGKKAMAAEAAKTAGQDSDWGDDLLPGTRH</sequence>
<organism evidence="2 3">
    <name type="scientific">Sphingomonas colocasiae</name>
    <dbReference type="NCBI Taxonomy" id="1848973"/>
    <lineage>
        <taxon>Bacteria</taxon>
        <taxon>Pseudomonadati</taxon>
        <taxon>Pseudomonadota</taxon>
        <taxon>Alphaproteobacteria</taxon>
        <taxon>Sphingomonadales</taxon>
        <taxon>Sphingomonadaceae</taxon>
        <taxon>Sphingomonas</taxon>
    </lineage>
</organism>
<feature type="region of interest" description="Disordered" evidence="1">
    <location>
        <begin position="144"/>
        <end position="167"/>
    </location>
</feature>
<gene>
    <name evidence="2" type="ORF">K7G82_27665</name>
</gene>
<keyword evidence="3" id="KW-1185">Reference proteome</keyword>
<evidence type="ECO:0000256" key="1">
    <source>
        <dbReference type="SAM" id="MobiDB-lite"/>
    </source>
</evidence>
<proteinExistence type="predicted"/>
<evidence type="ECO:0008006" key="4">
    <source>
        <dbReference type="Google" id="ProtNLM"/>
    </source>
</evidence>
<comment type="caution">
    <text evidence="2">The sequence shown here is derived from an EMBL/GenBank/DDBJ whole genome shotgun (WGS) entry which is preliminary data.</text>
</comment>